<name>E0VRW3_PEDHC</name>
<dbReference type="CTD" id="8234002"/>
<reference evidence="14" key="2">
    <citation type="submission" date="2007-04" db="EMBL/GenBank/DDBJ databases">
        <title>The genome of the human body louse.</title>
        <authorList>
            <consortium name="The Human Body Louse Genome Consortium"/>
            <person name="Kirkness E."/>
            <person name="Walenz B."/>
            <person name="Hass B."/>
            <person name="Bruggner R."/>
            <person name="Strausberg R."/>
        </authorList>
    </citation>
    <scope>NUCLEOTIDE SEQUENCE</scope>
    <source>
        <strain evidence="14">USDA</strain>
    </source>
</reference>
<dbReference type="VEuPathDB" id="VectorBase:PHUM405220"/>
<feature type="region of interest" description="Disordered" evidence="11">
    <location>
        <begin position="389"/>
        <end position="416"/>
    </location>
</feature>
<comment type="pathway">
    <text evidence="2">Purine metabolism; 3',5'-cyclic AMP degradation; AMP from 3',5'-cyclic AMP: step 1/1.</text>
</comment>
<reference evidence="14" key="1">
    <citation type="submission" date="2007-04" db="EMBL/GenBank/DDBJ databases">
        <title>Annotation of Pediculus humanus corporis strain USDA.</title>
        <authorList>
            <person name="Kirkness E."/>
            <person name="Hannick L."/>
            <person name="Hass B."/>
            <person name="Bruggner R."/>
            <person name="Lawson D."/>
            <person name="Bidwell S."/>
            <person name="Joardar V."/>
            <person name="Caler E."/>
            <person name="Walenz B."/>
            <person name="Inman J."/>
            <person name="Schobel S."/>
            <person name="Galinsky K."/>
            <person name="Amedeo P."/>
            <person name="Strausberg R."/>
        </authorList>
    </citation>
    <scope>NUCLEOTIDE SEQUENCE</scope>
    <source>
        <strain evidence="14">USDA</strain>
    </source>
</reference>
<feature type="active site" description="Proton donor" evidence="8">
    <location>
        <position position="490"/>
    </location>
</feature>
<keyword evidence="5 10" id="KW-0479">Metal-binding</keyword>
<evidence type="ECO:0000256" key="1">
    <source>
        <dbReference type="ARBA" id="ARBA00001968"/>
    </source>
</evidence>
<evidence type="ECO:0000259" key="13">
    <source>
        <dbReference type="PROSITE" id="PS51845"/>
    </source>
</evidence>
<keyword evidence="12" id="KW-0732">Signal</keyword>
<protein>
    <recommendedName>
        <fullName evidence="4">3',5'-cyclic-AMP phosphodiesterase</fullName>
        <ecNumber evidence="4">3.1.4.53</ecNumber>
    </recommendedName>
</protein>
<evidence type="ECO:0000256" key="6">
    <source>
        <dbReference type="ARBA" id="ARBA00022801"/>
    </source>
</evidence>
<evidence type="ECO:0000256" key="9">
    <source>
        <dbReference type="PIRSR" id="PIRSR623088-2"/>
    </source>
</evidence>
<feature type="binding site" evidence="10">
    <location>
        <position position="494"/>
    </location>
    <ligand>
        <name>Zn(2+)</name>
        <dbReference type="ChEBI" id="CHEBI:29105"/>
        <label>1</label>
    </ligand>
</feature>
<dbReference type="HOGENOM" id="CLU_005940_4_2_1"/>
<dbReference type="RefSeq" id="XP_002428857.1">
    <property type="nucleotide sequence ID" value="XM_002428812.1"/>
</dbReference>
<evidence type="ECO:0000313" key="15">
    <source>
        <dbReference type="EnsemblMetazoa" id="PHUM405220-PA"/>
    </source>
</evidence>
<comment type="cofactor">
    <cofactor evidence="1">
        <name>a divalent metal cation</name>
        <dbReference type="ChEBI" id="CHEBI:60240"/>
    </cofactor>
</comment>
<proteinExistence type="inferred from homology"/>
<dbReference type="EnsemblMetazoa" id="PHUM405220-RA">
    <property type="protein sequence ID" value="PHUM405220-PA"/>
    <property type="gene ID" value="PHUM405220"/>
</dbReference>
<dbReference type="Pfam" id="PF13426">
    <property type="entry name" value="PAS_9"/>
    <property type="match status" value="1"/>
</dbReference>
<dbReference type="Pfam" id="PF00233">
    <property type="entry name" value="PDEase_I"/>
    <property type="match status" value="1"/>
</dbReference>
<dbReference type="PROSITE" id="PS51845">
    <property type="entry name" value="PDEASE_I_2"/>
    <property type="match status" value="1"/>
</dbReference>
<dbReference type="EC" id="3.1.4.53" evidence="4"/>
<dbReference type="GeneID" id="8234002"/>
<evidence type="ECO:0000256" key="5">
    <source>
        <dbReference type="ARBA" id="ARBA00022723"/>
    </source>
</evidence>
<dbReference type="InParanoid" id="E0VRW3"/>
<evidence type="ECO:0000256" key="11">
    <source>
        <dbReference type="SAM" id="MobiDB-lite"/>
    </source>
</evidence>
<dbReference type="SMART" id="SM00471">
    <property type="entry name" value="HDc"/>
    <property type="match status" value="1"/>
</dbReference>
<feature type="binding site" evidence="10">
    <location>
        <position position="659"/>
    </location>
    <ligand>
        <name>Zn(2+)</name>
        <dbReference type="ChEBI" id="CHEBI:29105"/>
        <label>1</label>
    </ligand>
</feature>
<feature type="binding site" evidence="9">
    <location>
        <position position="531"/>
    </location>
    <ligand>
        <name>AMP</name>
        <dbReference type="ChEBI" id="CHEBI:456215"/>
    </ligand>
</feature>
<evidence type="ECO:0000256" key="10">
    <source>
        <dbReference type="PIRSR" id="PIRSR623088-3"/>
    </source>
</evidence>
<dbReference type="PANTHER" id="PTHR11347">
    <property type="entry name" value="CYCLIC NUCLEOTIDE PHOSPHODIESTERASE"/>
    <property type="match status" value="1"/>
</dbReference>
<evidence type="ECO:0000256" key="4">
    <source>
        <dbReference type="ARBA" id="ARBA00012276"/>
    </source>
</evidence>
<dbReference type="GO" id="GO:0006198">
    <property type="term" value="P:cAMP catabolic process"/>
    <property type="evidence" value="ECO:0007669"/>
    <property type="project" value="UniProtKB-UniPathway"/>
</dbReference>
<dbReference type="FunCoup" id="E0VRW3">
    <property type="interactions" value="349"/>
</dbReference>
<evidence type="ECO:0000256" key="2">
    <source>
        <dbReference type="ARBA" id="ARBA00004703"/>
    </source>
</evidence>
<feature type="chain" id="PRO_5011412724" description="3',5'-cyclic-AMP phosphodiesterase" evidence="12">
    <location>
        <begin position="20"/>
        <end position="780"/>
    </location>
</feature>
<dbReference type="InterPro" id="IPR003607">
    <property type="entry name" value="HD/PDEase_dom"/>
</dbReference>
<evidence type="ECO:0000256" key="8">
    <source>
        <dbReference type="PIRSR" id="PIRSR623088-1"/>
    </source>
</evidence>
<dbReference type="Gene3D" id="1.10.1300.10">
    <property type="entry name" value="3'5'-cyclic nucleotide phosphodiesterase, catalytic domain"/>
    <property type="match status" value="1"/>
</dbReference>
<keyword evidence="16" id="KW-1185">Reference proteome</keyword>
<dbReference type="GO" id="GO:0007165">
    <property type="term" value="P:signal transduction"/>
    <property type="evidence" value="ECO:0007669"/>
    <property type="project" value="InterPro"/>
</dbReference>
<dbReference type="InterPro" id="IPR000014">
    <property type="entry name" value="PAS"/>
</dbReference>
<dbReference type="OrthoDB" id="189220at2759"/>
<feature type="binding site" evidence="9">
    <location>
        <position position="659"/>
    </location>
    <ligand>
        <name>AMP</name>
        <dbReference type="ChEBI" id="CHEBI:456215"/>
    </ligand>
</feature>
<dbReference type="Pfam" id="PF23198">
    <property type="entry name" value="PDE8A_N"/>
    <property type="match status" value="1"/>
</dbReference>
<dbReference type="InterPro" id="IPR002073">
    <property type="entry name" value="PDEase_catalytic_dom"/>
</dbReference>
<dbReference type="InterPro" id="IPR023088">
    <property type="entry name" value="PDEase"/>
</dbReference>
<dbReference type="STRING" id="121224.E0VRW3"/>
<evidence type="ECO:0000256" key="7">
    <source>
        <dbReference type="ARBA" id="ARBA00023149"/>
    </source>
</evidence>
<feature type="binding site" evidence="9">
    <location>
        <begin position="490"/>
        <end position="494"/>
    </location>
    <ligand>
        <name>AMP</name>
        <dbReference type="ChEBI" id="CHEBI:456215"/>
    </ligand>
</feature>
<dbReference type="InterPro" id="IPR057304">
    <property type="entry name" value="PDE8-like_REC_N"/>
</dbReference>
<evidence type="ECO:0000256" key="12">
    <source>
        <dbReference type="SAM" id="SignalP"/>
    </source>
</evidence>
<dbReference type="SUPFAM" id="SSF109604">
    <property type="entry name" value="HD-domain/PDEase-like"/>
    <property type="match status" value="1"/>
</dbReference>
<dbReference type="InterPro" id="IPR036971">
    <property type="entry name" value="PDEase_catalytic_dom_sf"/>
</dbReference>
<dbReference type="eggNOG" id="KOG1229">
    <property type="taxonomic scope" value="Eukaryota"/>
</dbReference>
<evidence type="ECO:0000256" key="3">
    <source>
        <dbReference type="ARBA" id="ARBA00006437"/>
    </source>
</evidence>
<dbReference type="Proteomes" id="UP000009046">
    <property type="component" value="Unassembled WGS sequence"/>
</dbReference>
<comment type="similarity">
    <text evidence="3">Belongs to the cyclic nucleotide phosphodiesterase family. PDE8 subfamily.</text>
</comment>
<dbReference type="FunFam" id="1.10.1300.10:FF:000002">
    <property type="entry name" value="Phosphodiesterase"/>
    <property type="match status" value="1"/>
</dbReference>
<dbReference type="CDD" id="cd00130">
    <property type="entry name" value="PAS"/>
    <property type="match status" value="1"/>
</dbReference>
<dbReference type="PRINTS" id="PR00387">
    <property type="entry name" value="PDIESTERASE1"/>
</dbReference>
<dbReference type="OMA" id="IDHRGQR"/>
<organism>
    <name type="scientific">Pediculus humanus subsp. corporis</name>
    <name type="common">Body louse</name>
    <dbReference type="NCBI Taxonomy" id="121224"/>
    <lineage>
        <taxon>Eukaryota</taxon>
        <taxon>Metazoa</taxon>
        <taxon>Ecdysozoa</taxon>
        <taxon>Arthropoda</taxon>
        <taxon>Hexapoda</taxon>
        <taxon>Insecta</taxon>
        <taxon>Pterygota</taxon>
        <taxon>Neoptera</taxon>
        <taxon>Paraneoptera</taxon>
        <taxon>Psocodea</taxon>
        <taxon>Troctomorpha</taxon>
        <taxon>Phthiraptera</taxon>
        <taxon>Anoplura</taxon>
        <taxon>Pediculidae</taxon>
        <taxon>Pediculus</taxon>
    </lineage>
</organism>
<feature type="binding site" evidence="10">
    <location>
        <position position="530"/>
    </location>
    <ligand>
        <name>Zn(2+)</name>
        <dbReference type="ChEBI" id="CHEBI:29105"/>
        <label>1</label>
    </ligand>
</feature>
<dbReference type="Gene3D" id="3.30.450.20">
    <property type="entry name" value="PAS domain"/>
    <property type="match status" value="1"/>
</dbReference>
<accession>E0VRW3</accession>
<dbReference type="GO" id="GO:0004115">
    <property type="term" value="F:3',5'-cyclic-AMP phosphodiesterase activity"/>
    <property type="evidence" value="ECO:0007669"/>
    <property type="project" value="UniProtKB-EC"/>
</dbReference>
<dbReference type="SUPFAM" id="SSF55785">
    <property type="entry name" value="PYP-like sensor domain (PAS domain)"/>
    <property type="match status" value="1"/>
</dbReference>
<dbReference type="GO" id="GO:0046872">
    <property type="term" value="F:metal ion binding"/>
    <property type="evidence" value="ECO:0007669"/>
    <property type="project" value="UniProtKB-KW"/>
</dbReference>
<feature type="binding site" evidence="10">
    <location>
        <position position="531"/>
    </location>
    <ligand>
        <name>Zn(2+)</name>
        <dbReference type="ChEBI" id="CHEBI:29105"/>
        <label>2</label>
    </ligand>
</feature>
<feature type="signal peptide" evidence="12">
    <location>
        <begin position="1"/>
        <end position="19"/>
    </location>
</feature>
<dbReference type="UniPathway" id="UPA00762">
    <property type="reaction ID" value="UER00747"/>
</dbReference>
<feature type="binding site" evidence="10">
    <location>
        <position position="531"/>
    </location>
    <ligand>
        <name>Zn(2+)</name>
        <dbReference type="ChEBI" id="CHEBI:29105"/>
        <label>1</label>
    </ligand>
</feature>
<reference evidence="15" key="3">
    <citation type="submission" date="2021-02" db="UniProtKB">
        <authorList>
            <consortium name="EnsemblMetazoa"/>
        </authorList>
    </citation>
    <scope>IDENTIFICATION</scope>
    <source>
        <strain evidence="15">USDA</strain>
    </source>
</reference>
<dbReference type="EMBL" id="DS235562">
    <property type="protein sequence ID" value="EEB16119.1"/>
    <property type="molecule type" value="Genomic_DNA"/>
</dbReference>
<dbReference type="KEGG" id="phu:Phum_PHUM405220"/>
<dbReference type="AlphaFoldDB" id="E0VRW3"/>
<evidence type="ECO:0000313" key="14">
    <source>
        <dbReference type="EMBL" id="EEB16119.1"/>
    </source>
</evidence>
<feature type="domain" description="PDEase" evidence="13">
    <location>
        <begin position="414"/>
        <end position="753"/>
    </location>
</feature>
<evidence type="ECO:0000313" key="16">
    <source>
        <dbReference type="Proteomes" id="UP000009046"/>
    </source>
</evidence>
<keyword evidence="6 14" id="KW-0378">Hydrolase</keyword>
<dbReference type="CDD" id="cd00077">
    <property type="entry name" value="HDc"/>
    <property type="match status" value="1"/>
</dbReference>
<sequence length="780" mass="88295">MGWGRGGKFFFLFLKILIGFPKDDPILENLIQASEKLGYECTTCNCPETIVDVYSQVGHDIVILDNRNVKYLDAPAICRKIRRSKWNRKSVVVAIVKKSYFEDSYCLPLLNAGFNRCLIETPNVGILINELTEIEHGEVRPRISVTNANALYIALSKCKDLIQVTDDSFNLLFVNKATENFLGIKNEDVKGKPISEIHQTTDHHNQMTYLLSRGKEWEGSVTCIRKTGEPIPLICRVVSSSLNSRYLKIIIEVIFPPNITNYIFIEEQPVSETGITFKDQPPRGSLHSIRKGSYDVKSLASDSGQSIRRQSLAKLNSLPIEAPITKIITLLYSVHEQSSGHVQLQIEKVLDILRSTELYSPQLKENRIRMDDPITADLISALLSQGNAATSTTRRSSNDSANIKGSGTSRPSLPSINAPGQLSSVLEQSLDWEFDIFKLEELSNQRPLVWLGMNLLCHFNVQDTLGCEEKTLMNWLTVVEMHYHSINTYHNSTHAADVMQASACYLKREKLSELLDPLDMACVLIAACCHDIDHPGKSSIFLCNSNHDLAILYNDQSVLESHHAAMTFKLTLADDRVNIFKGLERDTYKVARQSIIDMILATEMTRHFEHLAKFVNVFTKPDPKEENGGGSVGDLLDVGNFQTQENIALAKRMLIKCADVSNPTRPLKQCVEWAKRIAEEYFNQTDEEKANGLPVVMPMFDRSSCSIPKSQIGFVDFIINDMMEAWDSFIELPEILYYLRSNYQYWKEKEEQGVTSINELYPFNNNRIELLKELDESKAD</sequence>
<dbReference type="InterPro" id="IPR035965">
    <property type="entry name" value="PAS-like_dom_sf"/>
</dbReference>
<keyword evidence="7" id="KW-0114">cAMP</keyword>
<feature type="binding site" evidence="9">
    <location>
        <position position="711"/>
    </location>
    <ligand>
        <name>AMP</name>
        <dbReference type="ChEBI" id="CHEBI:456215"/>
    </ligand>
</feature>
<dbReference type="EMBL" id="AAZO01004819">
    <property type="status" value="NOT_ANNOTATED_CDS"/>
    <property type="molecule type" value="Genomic_DNA"/>
</dbReference>
<dbReference type="NCBIfam" id="TIGR00229">
    <property type="entry name" value="sensory_box"/>
    <property type="match status" value="1"/>
</dbReference>
<gene>
    <name evidence="15" type="primary">8234002</name>
    <name evidence="14" type="ORF">Phum_PHUM405220</name>
</gene>